<protein>
    <submittedName>
        <fullName evidence="6">Guanine deaminase</fullName>
    </submittedName>
</protein>
<dbReference type="PROSITE" id="PS51747">
    <property type="entry name" value="CYT_DCMP_DEAMINASES_2"/>
    <property type="match status" value="1"/>
</dbReference>
<feature type="domain" description="CMP/dCMP-type deaminase" evidence="5">
    <location>
        <begin position="3"/>
        <end position="134"/>
    </location>
</feature>
<keyword evidence="4" id="KW-0862">Zinc</keyword>
<accession>A0A0C3MCK2</accession>
<dbReference type="Pfam" id="PF00383">
    <property type="entry name" value="dCMP_cyt_deam_1"/>
    <property type="match status" value="1"/>
</dbReference>
<dbReference type="Proteomes" id="UP000031980">
    <property type="component" value="Unassembled WGS sequence"/>
</dbReference>
<dbReference type="PANTHER" id="PTHR11079">
    <property type="entry name" value="CYTOSINE DEAMINASE FAMILY MEMBER"/>
    <property type="match status" value="1"/>
</dbReference>
<dbReference type="AlphaFoldDB" id="A0A0C3MCK2"/>
<dbReference type="CDD" id="cd01285">
    <property type="entry name" value="nucleoside_deaminase"/>
    <property type="match status" value="1"/>
</dbReference>
<gene>
    <name evidence="6" type="ORF">BA92_12345</name>
    <name evidence="7" type="ORF">IE90_00895</name>
</gene>
<reference evidence="7 8" key="2">
    <citation type="submission" date="2014-07" db="EMBL/GenBank/DDBJ databases">
        <title>Porphyromonadaceae bacterium OUH 334697 = ATCC BAA-2682 = DSM 28341 draft genome.</title>
        <authorList>
            <person name="Sydenham T.V."/>
            <person name="Hasman H."/>
            <person name="Justesen U.S."/>
        </authorList>
    </citation>
    <scope>NUCLEOTIDE SEQUENCE [LARGE SCALE GENOMIC DNA]</scope>
    <source>
        <strain evidence="7 8">OUH 334697</strain>
    </source>
</reference>
<evidence type="ECO:0000256" key="1">
    <source>
        <dbReference type="ARBA" id="ARBA00006576"/>
    </source>
</evidence>
<dbReference type="InterPro" id="IPR016192">
    <property type="entry name" value="APOBEC/CMP_deaminase_Zn-bd"/>
</dbReference>
<name>A0A0C3MCK2_9PORP</name>
<dbReference type="Gene3D" id="3.40.140.10">
    <property type="entry name" value="Cytidine Deaminase, domain 2"/>
    <property type="match status" value="1"/>
</dbReference>
<proteinExistence type="inferred from homology"/>
<dbReference type="PROSITE" id="PS00903">
    <property type="entry name" value="CYT_DCMP_DEAMINASES_1"/>
    <property type="match status" value="1"/>
</dbReference>
<dbReference type="GO" id="GO:0008270">
    <property type="term" value="F:zinc ion binding"/>
    <property type="evidence" value="ECO:0007669"/>
    <property type="project" value="InterPro"/>
</dbReference>
<evidence type="ECO:0000313" key="9">
    <source>
        <dbReference type="Proteomes" id="UP000031980"/>
    </source>
</evidence>
<evidence type="ECO:0000313" key="8">
    <source>
        <dbReference type="Proteomes" id="UP000031937"/>
    </source>
</evidence>
<dbReference type="EMBL" id="JPIT01000007">
    <property type="protein sequence ID" value="KIO47184.1"/>
    <property type="molecule type" value="Genomic_DNA"/>
</dbReference>
<keyword evidence="2" id="KW-0479">Metal-binding</keyword>
<dbReference type="InterPro" id="IPR016193">
    <property type="entry name" value="Cytidine_deaminase-like"/>
</dbReference>
<dbReference type="RefSeq" id="WP_041502023.1">
    <property type="nucleotide sequence ID" value="NZ_JPIT01000007.1"/>
</dbReference>
<keyword evidence="9" id="KW-1185">Reference proteome</keyword>
<evidence type="ECO:0000256" key="3">
    <source>
        <dbReference type="ARBA" id="ARBA00022801"/>
    </source>
</evidence>
<comment type="caution">
    <text evidence="6">The sequence shown here is derived from an EMBL/GenBank/DDBJ whole genome shotgun (WGS) entry which is preliminary data.</text>
</comment>
<keyword evidence="3" id="KW-0378">Hydrolase</keyword>
<dbReference type="OrthoDB" id="9802676at2"/>
<dbReference type="FunFam" id="3.40.140.10:FF:000011">
    <property type="entry name" value="tRNA-specific adenosine deaminase"/>
    <property type="match status" value="1"/>
</dbReference>
<dbReference type="Proteomes" id="UP000031937">
    <property type="component" value="Unassembled WGS sequence"/>
</dbReference>
<evidence type="ECO:0000256" key="2">
    <source>
        <dbReference type="ARBA" id="ARBA00022723"/>
    </source>
</evidence>
<dbReference type="GO" id="GO:0047974">
    <property type="term" value="F:guanosine deaminase activity"/>
    <property type="evidence" value="ECO:0007669"/>
    <property type="project" value="TreeGrafter"/>
</dbReference>
<dbReference type="GO" id="GO:0006152">
    <property type="term" value="P:purine nucleoside catabolic process"/>
    <property type="evidence" value="ECO:0007669"/>
    <property type="project" value="TreeGrafter"/>
</dbReference>
<dbReference type="SUPFAM" id="SSF53927">
    <property type="entry name" value="Cytidine deaminase-like"/>
    <property type="match status" value="1"/>
</dbReference>
<dbReference type="InterPro" id="IPR002125">
    <property type="entry name" value="CMP_dCMP_dom"/>
</dbReference>
<dbReference type="EMBL" id="JPIU01000040">
    <property type="protein sequence ID" value="KIO44158.1"/>
    <property type="molecule type" value="Genomic_DNA"/>
</dbReference>
<reference evidence="6 9" key="1">
    <citation type="submission" date="2014-07" db="EMBL/GenBank/DDBJ databases">
        <title>Porphyromonadaceae bacterium OUH 308042 = ATCC BAA-2681 = DSM 28342 draft genome.</title>
        <authorList>
            <person name="Sydenham T.V."/>
            <person name="Hasman H."/>
            <person name="Justensen U.S."/>
        </authorList>
    </citation>
    <scope>NUCLEOTIDE SEQUENCE [LARGE SCALE GENOMIC DNA]</scope>
    <source>
        <strain evidence="6 9">OUH 308042</strain>
    </source>
</reference>
<evidence type="ECO:0000256" key="4">
    <source>
        <dbReference type="ARBA" id="ARBA00022833"/>
    </source>
</evidence>
<comment type="similarity">
    <text evidence="1">Belongs to the cytidine and deoxycytidylate deaminase family.</text>
</comment>
<evidence type="ECO:0000313" key="7">
    <source>
        <dbReference type="EMBL" id="KIO47184.1"/>
    </source>
</evidence>
<evidence type="ECO:0000259" key="5">
    <source>
        <dbReference type="PROSITE" id="PS51747"/>
    </source>
</evidence>
<evidence type="ECO:0000313" key="6">
    <source>
        <dbReference type="EMBL" id="KIO44158.1"/>
    </source>
</evidence>
<dbReference type="PANTHER" id="PTHR11079:SF161">
    <property type="entry name" value="CMP_DCMP-TYPE DEAMINASE DOMAIN-CONTAINING PROTEIN"/>
    <property type="match status" value="1"/>
</dbReference>
<organism evidence="6 9">
    <name type="scientific">Sanguibacteroides justesenii</name>
    <dbReference type="NCBI Taxonomy" id="1547597"/>
    <lineage>
        <taxon>Bacteria</taxon>
        <taxon>Pseudomonadati</taxon>
        <taxon>Bacteroidota</taxon>
        <taxon>Bacteroidia</taxon>
        <taxon>Bacteroidales</taxon>
        <taxon>Porphyromonadaceae</taxon>
        <taxon>Sanguibacteroides</taxon>
    </lineage>
</organism>
<sequence length="158" mass="17570">MAAYNKEFMKEAIRIALDNVKNGTGGPFGAIVVRDGKIIATSGNTVVPDNDPTAHAEVNAIRKACKQLDSFQLKGCDIYSSCEPCPMCLGAIYWARPDHLYYASTKEDAADGGFDDSFIYKEIALDGPDRFIPFINKREEGSGEEFRLWKENENKTVY</sequence>